<dbReference type="GO" id="GO:0000978">
    <property type="term" value="F:RNA polymerase II cis-regulatory region sequence-specific DNA binding"/>
    <property type="evidence" value="ECO:0007669"/>
    <property type="project" value="TreeGrafter"/>
</dbReference>
<evidence type="ECO:0000256" key="4">
    <source>
        <dbReference type="ARBA" id="ARBA00022737"/>
    </source>
</evidence>
<feature type="domain" description="C2H2-type" evidence="13">
    <location>
        <begin position="393"/>
        <end position="420"/>
    </location>
</feature>
<dbReference type="PROSITE" id="PS50157">
    <property type="entry name" value="ZINC_FINGER_C2H2_2"/>
    <property type="match status" value="2"/>
</dbReference>
<keyword evidence="3" id="KW-0479">Metal-binding</keyword>
<keyword evidence="10" id="KW-0539">Nucleus</keyword>
<dbReference type="FunFam" id="3.30.160.60:FF:000761">
    <property type="entry name" value="Zinc finger protein 449"/>
    <property type="match status" value="1"/>
</dbReference>
<feature type="compositionally biased region" description="Polar residues" evidence="12">
    <location>
        <begin position="575"/>
        <end position="598"/>
    </location>
</feature>
<feature type="compositionally biased region" description="Low complexity" evidence="12">
    <location>
        <begin position="453"/>
        <end position="467"/>
    </location>
</feature>
<feature type="compositionally biased region" description="Polar residues" evidence="12">
    <location>
        <begin position="471"/>
        <end position="481"/>
    </location>
</feature>
<dbReference type="GO" id="GO:0001227">
    <property type="term" value="F:DNA-binding transcription repressor activity, RNA polymerase II-specific"/>
    <property type="evidence" value="ECO:0007669"/>
    <property type="project" value="TreeGrafter"/>
</dbReference>
<dbReference type="GO" id="GO:0008270">
    <property type="term" value="F:zinc ion binding"/>
    <property type="evidence" value="ECO:0007669"/>
    <property type="project" value="UniProtKB-KW"/>
</dbReference>
<dbReference type="PROSITE" id="PS00028">
    <property type="entry name" value="ZINC_FINGER_C2H2_1"/>
    <property type="match status" value="2"/>
</dbReference>
<keyword evidence="9" id="KW-0804">Transcription</keyword>
<evidence type="ECO:0000256" key="8">
    <source>
        <dbReference type="ARBA" id="ARBA00023125"/>
    </source>
</evidence>
<feature type="region of interest" description="Disordered" evidence="12">
    <location>
        <begin position="442"/>
        <end position="492"/>
    </location>
</feature>
<feature type="region of interest" description="Disordered" evidence="12">
    <location>
        <begin position="204"/>
        <end position="236"/>
    </location>
</feature>
<dbReference type="Pfam" id="PF00096">
    <property type="entry name" value="zf-C2H2"/>
    <property type="match status" value="2"/>
</dbReference>
<keyword evidence="8" id="KW-0238">DNA-binding</keyword>
<keyword evidence="15" id="KW-1185">Reference proteome</keyword>
<comment type="subcellular location">
    <subcellularLocation>
        <location evidence="1">Nucleus</location>
    </subcellularLocation>
</comment>
<dbReference type="FunFam" id="3.30.160.60:FF:000104">
    <property type="entry name" value="Transcriptional repressor protein YY1"/>
    <property type="match status" value="1"/>
</dbReference>
<dbReference type="Gene3D" id="3.30.160.60">
    <property type="entry name" value="Classic Zinc Finger"/>
    <property type="match status" value="2"/>
</dbReference>
<keyword evidence="5 11" id="KW-0863">Zinc-finger</keyword>
<evidence type="ECO:0000256" key="9">
    <source>
        <dbReference type="ARBA" id="ARBA00023163"/>
    </source>
</evidence>
<protein>
    <recommendedName>
        <fullName evidence="13">C2H2-type domain-containing protein</fullName>
    </recommendedName>
</protein>
<evidence type="ECO:0000256" key="11">
    <source>
        <dbReference type="PROSITE-ProRule" id="PRU00042"/>
    </source>
</evidence>
<feature type="region of interest" description="Disordered" evidence="12">
    <location>
        <begin position="530"/>
        <end position="598"/>
    </location>
</feature>
<name>A0A9W8BKP6_9FUNG</name>
<dbReference type="InterPro" id="IPR013087">
    <property type="entry name" value="Znf_C2H2_type"/>
</dbReference>
<evidence type="ECO:0000313" key="14">
    <source>
        <dbReference type="EMBL" id="KAJ2008538.1"/>
    </source>
</evidence>
<keyword evidence="4" id="KW-0677">Repeat</keyword>
<dbReference type="GO" id="GO:0005654">
    <property type="term" value="C:nucleoplasm"/>
    <property type="evidence" value="ECO:0007669"/>
    <property type="project" value="TreeGrafter"/>
</dbReference>
<keyword evidence="6" id="KW-0862">Zinc</keyword>
<evidence type="ECO:0000256" key="10">
    <source>
        <dbReference type="ARBA" id="ARBA00023242"/>
    </source>
</evidence>
<evidence type="ECO:0000256" key="7">
    <source>
        <dbReference type="ARBA" id="ARBA00023015"/>
    </source>
</evidence>
<dbReference type="AlphaFoldDB" id="A0A9W8BKP6"/>
<reference evidence="14" key="1">
    <citation type="submission" date="2022-07" db="EMBL/GenBank/DDBJ databases">
        <title>Phylogenomic reconstructions and comparative analyses of Kickxellomycotina fungi.</title>
        <authorList>
            <person name="Reynolds N.K."/>
            <person name="Stajich J.E."/>
            <person name="Barry K."/>
            <person name="Grigoriev I.V."/>
            <person name="Crous P."/>
            <person name="Smith M.E."/>
        </authorList>
    </citation>
    <scope>NUCLEOTIDE SEQUENCE</scope>
    <source>
        <strain evidence="14">IMI 214461</strain>
    </source>
</reference>
<feature type="compositionally biased region" description="Basic residues" evidence="12">
    <location>
        <begin position="532"/>
        <end position="542"/>
    </location>
</feature>
<evidence type="ECO:0000256" key="1">
    <source>
        <dbReference type="ARBA" id="ARBA00004123"/>
    </source>
</evidence>
<sequence length="598" mass="61839">MQHGTSVADHHAAKVVPGGYYQQDGAGGSNGMLSSWPAGDSQHQQGCNTTDTACSSPQDAPLAKNLQHAPTSGGGGNEESVEPMSAAHPTPPQSAVASHAFSHAHNPDAWRAYHNPYHQGISVTGAYSAAAFASPMSTGMPSALDGGSFHQSAAQAAADYYYSNNGQAPPHPHQLPHASTAPTGTMPAHQSSGVADMHQLHYSHSAHQSHASAAAAGHYHHQAQDHQAAQAGGPPHYMGDYGHGMYGGGAQEIASAPASVMHLPPMDPASGLSRHNSYFSMAGSPGSSFDPMSAAAVAAAAAAAAGGGYSPHPAGQGAYMAARGPAAYPQPMMLGRFGMGMAAGPVSATPSGVQAAPSSGGASMSAPSTPTRVPGMARLNSHVQSSTSQRKRYLCTVCQKMFARPSTLSTHMHSHTGEKPYDCTWDGCGKRFSVMSNLRRHQRIHERQRAKYAGMQQQPPAQIAPGAESPAESSDGSTTPLVAQMLPPAPAPHHHRYHAMPPPFVPHPHMLAGPAQGSMPLDMHSHGLPALHHPHPHHHHHAMVSQQHHALHSHTPLSKLASLEGPAADDAAASHNGTSTASTSTVNPVTPLSTGVKE</sequence>
<evidence type="ECO:0000256" key="5">
    <source>
        <dbReference type="ARBA" id="ARBA00022771"/>
    </source>
</evidence>
<comment type="caution">
    <text evidence="14">The sequence shown here is derived from an EMBL/GenBank/DDBJ whole genome shotgun (WGS) entry which is preliminary data.</text>
</comment>
<feature type="compositionally biased region" description="Polar residues" evidence="12">
    <location>
        <begin position="180"/>
        <end position="192"/>
    </location>
</feature>
<comment type="similarity">
    <text evidence="2">Belongs to the krueppel C2H2-type zinc-finger protein family.</text>
</comment>
<dbReference type="InterPro" id="IPR036236">
    <property type="entry name" value="Znf_C2H2_sf"/>
</dbReference>
<evidence type="ECO:0000256" key="12">
    <source>
        <dbReference type="SAM" id="MobiDB-lite"/>
    </source>
</evidence>
<feature type="region of interest" description="Disordered" evidence="12">
    <location>
        <begin position="162"/>
        <end position="192"/>
    </location>
</feature>
<dbReference type="PANTHER" id="PTHR24399">
    <property type="entry name" value="ZINC FINGER AND BTB DOMAIN-CONTAINING"/>
    <property type="match status" value="1"/>
</dbReference>
<evidence type="ECO:0000256" key="2">
    <source>
        <dbReference type="ARBA" id="ARBA00006991"/>
    </source>
</evidence>
<dbReference type="EMBL" id="JANBQF010000003">
    <property type="protein sequence ID" value="KAJ2008538.1"/>
    <property type="molecule type" value="Genomic_DNA"/>
</dbReference>
<organism evidence="14 15">
    <name type="scientific">Coemansia thaxteri</name>
    <dbReference type="NCBI Taxonomy" id="2663907"/>
    <lineage>
        <taxon>Eukaryota</taxon>
        <taxon>Fungi</taxon>
        <taxon>Fungi incertae sedis</taxon>
        <taxon>Zoopagomycota</taxon>
        <taxon>Kickxellomycotina</taxon>
        <taxon>Kickxellomycetes</taxon>
        <taxon>Kickxellales</taxon>
        <taxon>Kickxellaceae</taxon>
        <taxon>Coemansia</taxon>
    </lineage>
</organism>
<feature type="domain" description="C2H2-type" evidence="13">
    <location>
        <begin position="421"/>
        <end position="450"/>
    </location>
</feature>
<proteinExistence type="inferred from homology"/>
<dbReference type="Proteomes" id="UP001150907">
    <property type="component" value="Unassembled WGS sequence"/>
</dbReference>
<dbReference type="PANTHER" id="PTHR24399:SF23">
    <property type="entry name" value="C2H2-TYPE DOMAIN-CONTAINING PROTEIN"/>
    <property type="match status" value="1"/>
</dbReference>
<feature type="compositionally biased region" description="Polar residues" evidence="12">
    <location>
        <begin position="41"/>
        <end position="58"/>
    </location>
</feature>
<gene>
    <name evidence="14" type="ORF">H4R26_000154</name>
</gene>
<feature type="compositionally biased region" description="Low complexity" evidence="12">
    <location>
        <begin position="204"/>
        <end position="217"/>
    </location>
</feature>
<feature type="compositionally biased region" description="Low complexity" evidence="12">
    <location>
        <begin position="225"/>
        <end position="236"/>
    </location>
</feature>
<feature type="region of interest" description="Disordered" evidence="12">
    <location>
        <begin position="26"/>
        <end position="101"/>
    </location>
</feature>
<dbReference type="SUPFAM" id="SSF57667">
    <property type="entry name" value="beta-beta-alpha zinc fingers"/>
    <property type="match status" value="1"/>
</dbReference>
<dbReference type="SMART" id="SM00355">
    <property type="entry name" value="ZnF_C2H2"/>
    <property type="match status" value="2"/>
</dbReference>
<evidence type="ECO:0000256" key="3">
    <source>
        <dbReference type="ARBA" id="ARBA00022723"/>
    </source>
</evidence>
<keyword evidence="7" id="KW-0805">Transcription regulation</keyword>
<evidence type="ECO:0000259" key="13">
    <source>
        <dbReference type="PROSITE" id="PS50157"/>
    </source>
</evidence>
<accession>A0A9W8BKP6</accession>
<dbReference type="OrthoDB" id="6077919at2759"/>
<evidence type="ECO:0000256" key="6">
    <source>
        <dbReference type="ARBA" id="ARBA00022833"/>
    </source>
</evidence>
<evidence type="ECO:0000313" key="15">
    <source>
        <dbReference type="Proteomes" id="UP001150907"/>
    </source>
</evidence>